<reference evidence="1" key="1">
    <citation type="journal article" date="2020" name="Stud. Mycol.">
        <title>101 Dothideomycetes genomes: a test case for predicting lifestyles and emergence of pathogens.</title>
        <authorList>
            <person name="Haridas S."/>
            <person name="Albert R."/>
            <person name="Binder M."/>
            <person name="Bloem J."/>
            <person name="Labutti K."/>
            <person name="Salamov A."/>
            <person name="Andreopoulos B."/>
            <person name="Baker S."/>
            <person name="Barry K."/>
            <person name="Bills G."/>
            <person name="Bluhm B."/>
            <person name="Cannon C."/>
            <person name="Castanera R."/>
            <person name="Culley D."/>
            <person name="Daum C."/>
            <person name="Ezra D."/>
            <person name="Gonzalez J."/>
            <person name="Henrissat B."/>
            <person name="Kuo A."/>
            <person name="Liang C."/>
            <person name="Lipzen A."/>
            <person name="Lutzoni F."/>
            <person name="Magnuson J."/>
            <person name="Mondo S."/>
            <person name="Nolan M."/>
            <person name="Ohm R."/>
            <person name="Pangilinan J."/>
            <person name="Park H.-J."/>
            <person name="Ramirez L."/>
            <person name="Alfaro M."/>
            <person name="Sun H."/>
            <person name="Tritt A."/>
            <person name="Yoshinaga Y."/>
            <person name="Zwiers L.-H."/>
            <person name="Turgeon B."/>
            <person name="Goodwin S."/>
            <person name="Spatafora J."/>
            <person name="Crous P."/>
            <person name="Grigoriev I."/>
        </authorList>
    </citation>
    <scope>NUCLEOTIDE SEQUENCE</scope>
    <source>
        <strain evidence="1">CBS 107.79</strain>
    </source>
</reference>
<proteinExistence type="predicted"/>
<dbReference type="EMBL" id="ML976695">
    <property type="protein sequence ID" value="KAF1971149.1"/>
    <property type="molecule type" value="Genomic_DNA"/>
</dbReference>
<sequence length="76" mass="8323">MMLLTSCRRFVYATSSEAGDTVQLTSYRSPRGRERLLRATKILEADQATLVVSPLFDAIAIGDFGESLVDGVRGEN</sequence>
<dbReference type="AlphaFoldDB" id="A0A6A5V4H7"/>
<evidence type="ECO:0000313" key="1">
    <source>
        <dbReference type="EMBL" id="KAF1971149.1"/>
    </source>
</evidence>
<dbReference type="OrthoDB" id="6612291at2759"/>
<evidence type="ECO:0000313" key="2">
    <source>
        <dbReference type="Proteomes" id="UP000800036"/>
    </source>
</evidence>
<organism evidence="1 2">
    <name type="scientific">Bimuria novae-zelandiae CBS 107.79</name>
    <dbReference type="NCBI Taxonomy" id="1447943"/>
    <lineage>
        <taxon>Eukaryota</taxon>
        <taxon>Fungi</taxon>
        <taxon>Dikarya</taxon>
        <taxon>Ascomycota</taxon>
        <taxon>Pezizomycotina</taxon>
        <taxon>Dothideomycetes</taxon>
        <taxon>Pleosporomycetidae</taxon>
        <taxon>Pleosporales</taxon>
        <taxon>Massarineae</taxon>
        <taxon>Didymosphaeriaceae</taxon>
        <taxon>Bimuria</taxon>
    </lineage>
</organism>
<name>A0A6A5V4H7_9PLEO</name>
<dbReference type="Proteomes" id="UP000800036">
    <property type="component" value="Unassembled WGS sequence"/>
</dbReference>
<gene>
    <name evidence="1" type="ORF">BU23DRAFT_194998</name>
</gene>
<protein>
    <submittedName>
        <fullName evidence="1">Uncharacterized protein</fullName>
    </submittedName>
</protein>
<accession>A0A6A5V4H7</accession>
<keyword evidence="2" id="KW-1185">Reference proteome</keyword>